<dbReference type="Gene3D" id="1.10.260.40">
    <property type="entry name" value="lambda repressor-like DNA-binding domains"/>
    <property type="match status" value="1"/>
</dbReference>
<evidence type="ECO:0000259" key="3">
    <source>
        <dbReference type="PROSITE" id="PS50943"/>
    </source>
</evidence>
<evidence type="ECO:0000313" key="4">
    <source>
        <dbReference type="EMBL" id="MFB4196701.1"/>
    </source>
</evidence>
<accession>A0ABV4ZRF3</accession>
<proteinExistence type="predicted"/>
<protein>
    <submittedName>
        <fullName evidence="4">Helix-turn-helix domain-containing protein</fullName>
    </submittedName>
</protein>
<dbReference type="PROSITE" id="PS50943">
    <property type="entry name" value="HTH_CROC1"/>
    <property type="match status" value="1"/>
</dbReference>
<dbReference type="SUPFAM" id="SSF51182">
    <property type="entry name" value="RmlC-like cupins"/>
    <property type="match status" value="1"/>
</dbReference>
<dbReference type="PANTHER" id="PTHR46797">
    <property type="entry name" value="HTH-TYPE TRANSCRIPTIONAL REGULATOR"/>
    <property type="match status" value="1"/>
</dbReference>
<dbReference type="InterPro" id="IPR011051">
    <property type="entry name" value="RmlC_Cupin_sf"/>
</dbReference>
<evidence type="ECO:0000256" key="1">
    <source>
        <dbReference type="ARBA" id="ARBA00023125"/>
    </source>
</evidence>
<dbReference type="EMBL" id="JBHGBT010000020">
    <property type="protein sequence ID" value="MFB4196701.1"/>
    <property type="molecule type" value="Genomic_DNA"/>
</dbReference>
<dbReference type="InterPro" id="IPR010982">
    <property type="entry name" value="Lambda_DNA-bd_dom_sf"/>
</dbReference>
<feature type="domain" description="HTH cro/C1-type" evidence="3">
    <location>
        <begin position="27"/>
        <end position="81"/>
    </location>
</feature>
<dbReference type="Proteomes" id="UP001577267">
    <property type="component" value="Unassembled WGS sequence"/>
</dbReference>
<dbReference type="CDD" id="cd02209">
    <property type="entry name" value="cupin_XRE_C"/>
    <property type="match status" value="1"/>
</dbReference>
<reference evidence="4 5" key="1">
    <citation type="submission" date="2024-09" db="EMBL/GenBank/DDBJ databases">
        <title>Draft genome sequence of multifaceted antimicrobials producing Streptomyces sp. strain FH1.</title>
        <authorList>
            <person name="Hassan F."/>
            <person name="Ali H."/>
            <person name="Hassan N."/>
            <person name="Nawaz A."/>
        </authorList>
    </citation>
    <scope>NUCLEOTIDE SEQUENCE [LARGE SCALE GENOMIC DNA]</scope>
    <source>
        <strain evidence="4 5">FH1</strain>
    </source>
</reference>
<dbReference type="PANTHER" id="PTHR46797:SF1">
    <property type="entry name" value="METHYLPHOSPHONATE SYNTHASE"/>
    <property type="match status" value="1"/>
</dbReference>
<dbReference type="InterPro" id="IPR001387">
    <property type="entry name" value="Cro/C1-type_HTH"/>
</dbReference>
<comment type="caution">
    <text evidence="4">The sequence shown here is derived from an EMBL/GenBank/DDBJ whole genome shotgun (WGS) entry which is preliminary data.</text>
</comment>
<keyword evidence="5" id="KW-1185">Reference proteome</keyword>
<dbReference type="InterPro" id="IPR050807">
    <property type="entry name" value="TransReg_Diox_bact_type"/>
</dbReference>
<name>A0ABV4ZRF3_9ACTN</name>
<dbReference type="SMART" id="SM00530">
    <property type="entry name" value="HTH_XRE"/>
    <property type="match status" value="1"/>
</dbReference>
<keyword evidence="1" id="KW-0238">DNA-binding</keyword>
<feature type="region of interest" description="Disordered" evidence="2">
    <location>
        <begin position="183"/>
        <end position="205"/>
    </location>
</feature>
<dbReference type="Pfam" id="PF13560">
    <property type="entry name" value="HTH_31"/>
    <property type="match status" value="1"/>
</dbReference>
<dbReference type="Pfam" id="PF07883">
    <property type="entry name" value="Cupin_2"/>
    <property type="match status" value="1"/>
</dbReference>
<dbReference type="InterPro" id="IPR014710">
    <property type="entry name" value="RmlC-like_jellyroll"/>
</dbReference>
<dbReference type="InterPro" id="IPR013096">
    <property type="entry name" value="Cupin_2"/>
</dbReference>
<dbReference type="CDD" id="cd00093">
    <property type="entry name" value="HTH_XRE"/>
    <property type="match status" value="1"/>
</dbReference>
<organism evidence="4 5">
    <name type="scientific">Streptomyces carpaticus</name>
    <dbReference type="NCBI Taxonomy" id="285558"/>
    <lineage>
        <taxon>Bacteria</taxon>
        <taxon>Bacillati</taxon>
        <taxon>Actinomycetota</taxon>
        <taxon>Actinomycetes</taxon>
        <taxon>Kitasatosporales</taxon>
        <taxon>Streptomycetaceae</taxon>
        <taxon>Streptomyces</taxon>
    </lineage>
</organism>
<dbReference type="Gene3D" id="2.60.120.10">
    <property type="entry name" value="Jelly Rolls"/>
    <property type="match status" value="1"/>
</dbReference>
<evidence type="ECO:0000313" key="5">
    <source>
        <dbReference type="Proteomes" id="UP001577267"/>
    </source>
</evidence>
<dbReference type="RefSeq" id="WP_375064791.1">
    <property type="nucleotide sequence ID" value="NZ_JBHGBT010000020.1"/>
</dbReference>
<evidence type="ECO:0000256" key="2">
    <source>
        <dbReference type="SAM" id="MobiDB-lite"/>
    </source>
</evidence>
<sequence>MTHATDVSGAGTAPATAAALAAVGPRLREARSRRGLTLATVARATGLTVSTLSRLETGRRRPVLDQLLPLAALYGTSLHDLTAPRHPPPPRTRDGMLLIPLSRAPGTRAYRRILPAGLTTGHDPRPRSHPGHHWLYVLTGRLRLVLGDRDLDLTAGEAAAFDTRLPHWFGNGDRGPVELLSIHGPQGEPVRLRATGAPPPGPDTP</sequence>
<dbReference type="SUPFAM" id="SSF47413">
    <property type="entry name" value="lambda repressor-like DNA-binding domains"/>
    <property type="match status" value="1"/>
</dbReference>
<gene>
    <name evidence="4" type="ORF">ACE11A_20375</name>
</gene>